<evidence type="ECO:0000313" key="13">
    <source>
        <dbReference type="Proteomes" id="UP001519349"/>
    </source>
</evidence>
<dbReference type="PROSITE" id="PS00609">
    <property type="entry name" value="GLYCOSYL_HYDROL_F32"/>
    <property type="match status" value="1"/>
</dbReference>
<gene>
    <name evidence="12" type="ORF">DHL47_13330</name>
</gene>
<keyword evidence="4 9" id="KW-0732">Signal</keyword>
<dbReference type="InterPro" id="IPR011098">
    <property type="entry name" value="G5_dom"/>
</dbReference>
<dbReference type="PROSITE" id="PS51109">
    <property type="entry name" value="G5"/>
    <property type="match status" value="1"/>
</dbReference>
<evidence type="ECO:0000256" key="7">
    <source>
        <dbReference type="ARBA" id="ARBA00023295"/>
    </source>
</evidence>
<dbReference type="Proteomes" id="UP001519349">
    <property type="component" value="Unassembled WGS sequence"/>
</dbReference>
<feature type="region of interest" description="Disordered" evidence="8">
    <location>
        <begin position="57"/>
        <end position="197"/>
    </location>
</feature>
<evidence type="ECO:0000256" key="1">
    <source>
        <dbReference type="ARBA" id="ARBA00009902"/>
    </source>
</evidence>
<feature type="compositionally biased region" description="Polar residues" evidence="8">
    <location>
        <begin position="184"/>
        <end position="195"/>
    </location>
</feature>
<dbReference type="EMBL" id="QFAY01000044">
    <property type="protein sequence ID" value="MBP2622272.1"/>
    <property type="molecule type" value="Genomic_DNA"/>
</dbReference>
<evidence type="ECO:0000259" key="11">
    <source>
        <dbReference type="PROSITE" id="PS51109"/>
    </source>
</evidence>
<evidence type="ECO:0000256" key="4">
    <source>
        <dbReference type="ARBA" id="ARBA00022729"/>
    </source>
</evidence>
<keyword evidence="3" id="KW-0964">Secreted</keyword>
<dbReference type="SUPFAM" id="SSF75005">
    <property type="entry name" value="Arabinanase/levansucrase/invertase"/>
    <property type="match status" value="1"/>
</dbReference>
<keyword evidence="2" id="KW-0134">Cell wall</keyword>
<dbReference type="InterPro" id="IPR019931">
    <property type="entry name" value="LPXTG_anchor"/>
</dbReference>
<dbReference type="RefSeq" id="WP_209552149.1">
    <property type="nucleotide sequence ID" value="NZ_QFAY01000044.1"/>
</dbReference>
<evidence type="ECO:0000259" key="10">
    <source>
        <dbReference type="PROSITE" id="PS50847"/>
    </source>
</evidence>
<dbReference type="SMART" id="SM00640">
    <property type="entry name" value="Glyco_32"/>
    <property type="match status" value="1"/>
</dbReference>
<dbReference type="Pfam" id="PF00746">
    <property type="entry name" value="Gram_pos_anchor"/>
    <property type="match status" value="1"/>
</dbReference>
<dbReference type="InterPro" id="IPR022263">
    <property type="entry name" value="KxYKxGKxW"/>
</dbReference>
<dbReference type="Pfam" id="PF08244">
    <property type="entry name" value="Glyco_hydro_32C"/>
    <property type="match status" value="1"/>
</dbReference>
<accession>A0ABS5B0B2</accession>
<dbReference type="InterPro" id="IPR013189">
    <property type="entry name" value="Glyco_hydro_32_C"/>
</dbReference>
<dbReference type="InterPro" id="IPR018053">
    <property type="entry name" value="Glyco_hydro_32_AS"/>
</dbReference>
<dbReference type="PANTHER" id="PTHR42800">
    <property type="entry name" value="EXOINULINASE INUD (AFU_ORTHOLOGUE AFUA_5G00480)"/>
    <property type="match status" value="1"/>
</dbReference>
<sequence>MKDYQEKTCKNWFMRKSGKRWIFGCALVAFGLFMLEAGPVAADEVGSQAAGAQVTEVSQPAADQDLPGLAAKESAEADSAHAEAGVAAAADETAAAGSSAGEPAVSPAHESKPEALSDQAASPAAENAAATAPAVKSADEEQASPAVQPDSEKSAVSDNRVQPESAALADRAADRSRQEGFKTNLDQAKGDQNGTWEVRSDGLYSDARGKGDSFLYSQSWGKDFVYSTDVTFLSKEGAAALIFRGNNNPDDKSSYAVNIDGGSNNVKFWRWQEGRDDQLINEKHIEPTADNKYQLKVVAIGSWISYYVNDVLVASSGDYTLQRDDKGQDTYLSEGYFGLLNWNSQLLFQNTFYKEITPETNPELEDITVSSARGTVEQKGQFTAPVTIQYVKYDAETVDLTIQAKNSKAKVQVTDAAGNSYSDFKNIPLAVGANYLTVTSTVTDADGQDVSVSYRLNVHRRQQDEVYYNELYRGQYHYSVKDGWANDPNGLVYYKGVYHFFYQFYDDTKWGPMHWAHVTSKDLIHWEEQPVAFYPDANGAMFSGTIVADSTNSSGLFDNDEGGLVALITADGNGQRIKLAYSKDEGRTWTKVDQIAADWSDDPLQSRDFRDPKVFRWEDKWFMVIAGGPLRIYSSDNLLNWQVESTYADLHTECPDLYPLLADDGSLKWVLSRGGRSYKVGDFRQVEGKWTFVPDADFENADQTMNFGKDSYAAMTYYVQDFGSKAKPTLPELIEVNWMNTWEDYCNLVADTVGQKFNGTFNLHLKLGLIKEDGSYRLTQTPIEAYKSLRQEDRAIILKDAAVAEGNDLLKDFSGDQYEIVSTFRPGETTKKVGFNLRVGDGEVTKVVYDLETETLSIDRSQSGIILSNKFAQVDSQSVKKNADGSIDLHIYVDRSSVEVFAKGDTVAGANQIFPAPSSLGVSVFAEGDPAKADLALYPLTSIWKDKLAATKALDLVQASPVVSNIYVGDTVDLKAYVMPAAVSQEVTWTVDSPDLVSVREEGNKLQVRALQRGTVKITAASKQDPSLSKVFTINITRNDFKTNIPGLTALSGKWYVDGESLYNQNTSANDYYMSSQKIPYPEYSLDVDLKYQKGLINIFYASENVDPRNAYSIQFGDNDTIRLYRFMGETIAEGSMEGKHLNDGQFHHVRLVKGKDSVTVFVDGTEYLKHTFDAVDPYYNDAYVGLGLWDGGLEARNFYVTNLQTPAADKEALQQAVDSADGFDPSLYTEETAEAYQAALAAAKQILADPAAEQAAVDKAVQSLQAALAGLNLKPAHQVTPDEGVKDLVEEKPYLDIQTEDIPFKSLERENPDLEQGRRRVVTAGRNGQRRILVEVLGDSRRVVEDSVLLPAVDEVVEVGSKVTAAAGGLASEQPVRRLAQSERGSQADIRQPQLQTPPNAALPSTGSQEDQLLAMAGLALLGTGLLASGRSKKED</sequence>
<dbReference type="SUPFAM" id="SSF49373">
    <property type="entry name" value="Invasin/intimin cell-adhesion fragments"/>
    <property type="match status" value="1"/>
</dbReference>
<dbReference type="InterPro" id="IPR025883">
    <property type="entry name" value="Cadherin-like_domain"/>
</dbReference>
<dbReference type="Pfam" id="PF12733">
    <property type="entry name" value="Cadherin-like"/>
    <property type="match status" value="1"/>
</dbReference>
<feature type="domain" description="Gram-positive cocci surface proteins LPxTG" evidence="10">
    <location>
        <begin position="1404"/>
        <end position="1437"/>
    </location>
</feature>
<dbReference type="Pfam" id="PF02368">
    <property type="entry name" value="Big_2"/>
    <property type="match status" value="1"/>
</dbReference>
<dbReference type="Pfam" id="PF07554">
    <property type="entry name" value="FIVAR"/>
    <property type="match status" value="1"/>
</dbReference>
<dbReference type="Pfam" id="PF00251">
    <property type="entry name" value="Glyco_hydro_32N"/>
    <property type="match status" value="1"/>
</dbReference>
<keyword evidence="13" id="KW-1185">Reference proteome</keyword>
<keyword evidence="6" id="KW-0572">Peptidoglycan-anchor</keyword>
<feature type="compositionally biased region" description="Low complexity" evidence="8">
    <location>
        <begin position="82"/>
        <end position="108"/>
    </location>
</feature>
<protein>
    <submittedName>
        <fullName evidence="12">Glycosyl hydrolase family 32</fullName>
    </submittedName>
</protein>
<evidence type="ECO:0000256" key="2">
    <source>
        <dbReference type="ARBA" id="ARBA00022512"/>
    </source>
</evidence>
<evidence type="ECO:0000256" key="8">
    <source>
        <dbReference type="SAM" id="MobiDB-lite"/>
    </source>
</evidence>
<keyword evidence="5 12" id="KW-0378">Hydrolase</keyword>
<feature type="compositionally biased region" description="Low complexity" evidence="8">
    <location>
        <begin position="120"/>
        <end position="134"/>
    </location>
</feature>
<comment type="similarity">
    <text evidence="1">Belongs to the glycosyl hydrolase 32 family.</text>
</comment>
<dbReference type="Gene3D" id="2.115.10.20">
    <property type="entry name" value="Glycosyl hydrolase domain, family 43"/>
    <property type="match status" value="1"/>
</dbReference>
<dbReference type="Gene3D" id="2.20.230.10">
    <property type="entry name" value="Resuscitation-promoting factor rpfb"/>
    <property type="match status" value="1"/>
</dbReference>
<proteinExistence type="inferred from homology"/>
<evidence type="ECO:0000256" key="3">
    <source>
        <dbReference type="ARBA" id="ARBA00022525"/>
    </source>
</evidence>
<comment type="caution">
    <text evidence="12">The sequence shown here is derived from an EMBL/GenBank/DDBJ whole genome shotgun (WGS) entry which is preliminary data.</text>
</comment>
<reference evidence="12 13" key="1">
    <citation type="submission" date="2018-05" db="EMBL/GenBank/DDBJ databases">
        <title>Draft genome sequence of Streptococcus panodentis CCUG 70867T.</title>
        <authorList>
            <person name="Salva-Serra F."/>
            <person name="Mendez V."/>
            <person name="Jaen-Luchoro D."/>
            <person name="Gonzales-Siles L."/>
            <person name="Karlsson R."/>
            <person name="Engstrom-Jakobsson H."/>
            <person name="Busquets A."/>
            <person name="Gomila M."/>
            <person name="Pineiro-Iglesias B."/>
            <person name="Bennasar-Figueras A."/>
            <person name="Seeger M."/>
            <person name="Moore E."/>
        </authorList>
    </citation>
    <scope>NUCLEOTIDE SEQUENCE [LARGE SCALE GENOMIC DNA]</scope>
    <source>
        <strain evidence="12 13">CCUG 70867</strain>
    </source>
</reference>
<keyword evidence="7" id="KW-0326">Glycosidase</keyword>
<dbReference type="Pfam" id="PF07501">
    <property type="entry name" value="G5"/>
    <property type="match status" value="1"/>
</dbReference>
<name>A0ABS5B0B2_9STRE</name>
<dbReference type="PROSITE" id="PS50847">
    <property type="entry name" value="GRAM_POS_ANCHORING"/>
    <property type="match status" value="1"/>
</dbReference>
<dbReference type="InterPro" id="IPR003343">
    <property type="entry name" value="Big_2"/>
</dbReference>
<dbReference type="PANTHER" id="PTHR42800:SF1">
    <property type="entry name" value="EXOINULINASE INUD (AFU_ORTHOLOGUE AFUA_5G00480)"/>
    <property type="match status" value="1"/>
</dbReference>
<dbReference type="NCBIfam" id="TIGR03715">
    <property type="entry name" value="KxYKxGKxW"/>
    <property type="match status" value="1"/>
</dbReference>
<dbReference type="SUPFAM" id="SSF49899">
    <property type="entry name" value="Concanavalin A-like lectins/glucanases"/>
    <property type="match status" value="2"/>
</dbReference>
<dbReference type="SMART" id="SM00635">
    <property type="entry name" value="BID_2"/>
    <property type="match status" value="1"/>
</dbReference>
<dbReference type="InterPro" id="IPR013320">
    <property type="entry name" value="ConA-like_dom_sf"/>
</dbReference>
<feature type="chain" id="PRO_5045757074" evidence="9">
    <location>
        <begin position="43"/>
        <end position="1437"/>
    </location>
</feature>
<dbReference type="Gene3D" id="2.60.40.1080">
    <property type="match status" value="1"/>
</dbReference>
<evidence type="ECO:0000256" key="5">
    <source>
        <dbReference type="ARBA" id="ARBA00022801"/>
    </source>
</evidence>
<dbReference type="CDD" id="cd18622">
    <property type="entry name" value="GH32_Inu-like"/>
    <property type="match status" value="1"/>
</dbReference>
<feature type="region of interest" description="Disordered" evidence="8">
    <location>
        <begin position="1375"/>
        <end position="1410"/>
    </location>
</feature>
<dbReference type="InterPro" id="IPR023296">
    <property type="entry name" value="Glyco_hydro_beta-prop_sf"/>
</dbReference>
<dbReference type="Gene3D" id="2.60.120.560">
    <property type="entry name" value="Exo-inulinase, domain 1"/>
    <property type="match status" value="3"/>
</dbReference>
<evidence type="ECO:0000313" key="12">
    <source>
        <dbReference type="EMBL" id="MBP2622272.1"/>
    </source>
</evidence>
<dbReference type="GO" id="GO:0016787">
    <property type="term" value="F:hydrolase activity"/>
    <property type="evidence" value="ECO:0007669"/>
    <property type="project" value="UniProtKB-KW"/>
</dbReference>
<dbReference type="InterPro" id="IPR008964">
    <property type="entry name" value="Invasin/intimin_cell_adhesion"/>
</dbReference>
<evidence type="ECO:0000256" key="6">
    <source>
        <dbReference type="ARBA" id="ARBA00023088"/>
    </source>
</evidence>
<feature type="signal peptide" evidence="9">
    <location>
        <begin position="1"/>
        <end position="42"/>
    </location>
</feature>
<feature type="compositionally biased region" description="Basic and acidic residues" evidence="8">
    <location>
        <begin position="171"/>
        <end position="180"/>
    </location>
</feature>
<dbReference type="InterPro" id="IPR001362">
    <property type="entry name" value="Glyco_hydro_32"/>
</dbReference>
<organism evidence="12 13">
    <name type="scientific">Streptococcus panodentis</name>
    <dbReference type="NCBI Taxonomy" id="1581472"/>
    <lineage>
        <taxon>Bacteria</taxon>
        <taxon>Bacillati</taxon>
        <taxon>Bacillota</taxon>
        <taxon>Bacilli</taxon>
        <taxon>Lactobacillales</taxon>
        <taxon>Streptococcaceae</taxon>
        <taxon>Streptococcus</taxon>
    </lineage>
</organism>
<dbReference type="SMART" id="SM01208">
    <property type="entry name" value="G5"/>
    <property type="match status" value="1"/>
</dbReference>
<dbReference type="NCBIfam" id="TIGR01167">
    <property type="entry name" value="LPXTG_anchor"/>
    <property type="match status" value="1"/>
</dbReference>
<feature type="compositionally biased region" description="Polar residues" evidence="8">
    <location>
        <begin position="1394"/>
        <end position="1410"/>
    </location>
</feature>
<evidence type="ECO:0000256" key="9">
    <source>
        <dbReference type="SAM" id="SignalP"/>
    </source>
</evidence>
<dbReference type="Gene3D" id="1.20.1270.70">
    <property type="entry name" value="Designed single chain three-helix bundle"/>
    <property type="match status" value="1"/>
</dbReference>
<feature type="domain" description="G5" evidence="11">
    <location>
        <begin position="1289"/>
        <end position="1372"/>
    </location>
</feature>
<dbReference type="InterPro" id="IPR013148">
    <property type="entry name" value="Glyco_hydro_32_N"/>
</dbReference>